<protein>
    <recommendedName>
        <fullName evidence="1">Putative exodeoxyribonuclease 8 PDDEXK-like domain-containing protein</fullName>
    </recommendedName>
</protein>
<evidence type="ECO:0000313" key="3">
    <source>
        <dbReference type="Proteomes" id="UP000184420"/>
    </source>
</evidence>
<gene>
    <name evidence="2" type="ORF">SAMN05444266_101645</name>
</gene>
<dbReference type="OrthoDB" id="256590at2"/>
<organism evidence="2 3">
    <name type="scientific">Chitinophaga jiangningensis</name>
    <dbReference type="NCBI Taxonomy" id="1419482"/>
    <lineage>
        <taxon>Bacteria</taxon>
        <taxon>Pseudomonadati</taxon>
        <taxon>Bacteroidota</taxon>
        <taxon>Chitinophagia</taxon>
        <taxon>Chitinophagales</taxon>
        <taxon>Chitinophagaceae</taxon>
        <taxon>Chitinophaga</taxon>
    </lineage>
</organism>
<keyword evidence="3" id="KW-1185">Reference proteome</keyword>
<dbReference type="STRING" id="1419482.SAMN05444266_101645"/>
<dbReference type="InterPro" id="IPR011604">
    <property type="entry name" value="PDDEXK-like_dom_sf"/>
</dbReference>
<accession>A0A1M6WJ49</accession>
<dbReference type="AlphaFoldDB" id="A0A1M6WJ49"/>
<dbReference type="Proteomes" id="UP000184420">
    <property type="component" value="Unassembled WGS sequence"/>
</dbReference>
<feature type="domain" description="Putative exodeoxyribonuclease 8 PDDEXK-like" evidence="1">
    <location>
        <begin position="75"/>
        <end position="337"/>
    </location>
</feature>
<dbReference type="RefSeq" id="WP_073077954.1">
    <property type="nucleotide sequence ID" value="NZ_FRBL01000001.1"/>
</dbReference>
<sequence>MDFKNFPDLDDAQVIDKELNPLGFDPSEYPTLQDMLHSHQFNSDEVHPIDLVSLSVNGTVVRDEMQKYLDKKANSSSALKEVLKTPFHYFFYTNQRHKDKKKDHFELGTFAHMAFLEEELFDKFIIQPNHPLNSTVGVTDMIRWFECINQVPSETLDGKKMPELRAYLDELRQSCEYQLIDEEHQVIIDAVRQGYNLYGGGIIKRILKGAVSETSFYGKDPVTGLPVKVRPDYFNVKENIGVDAVISFKTTSAQTLGKFLYDTAKFQYELSEGMYQKVMSDITGRQFNVTIMIMLQTVPPYLPAVFIWTPEDLANGKYKYRFALDTIKECQDKMIFPGFDAAAESGNAGIIELEQPEWSAKLLHPVDIDE</sequence>
<reference evidence="2 3" key="1">
    <citation type="submission" date="2016-11" db="EMBL/GenBank/DDBJ databases">
        <authorList>
            <person name="Jaros S."/>
            <person name="Januszkiewicz K."/>
            <person name="Wedrychowicz H."/>
        </authorList>
    </citation>
    <scope>NUCLEOTIDE SEQUENCE [LARGE SCALE GENOMIC DNA]</scope>
    <source>
        <strain evidence="2 3">DSM 27406</strain>
    </source>
</reference>
<proteinExistence type="predicted"/>
<dbReference type="Gene3D" id="3.90.320.10">
    <property type="match status" value="1"/>
</dbReference>
<name>A0A1M6WJ49_9BACT</name>
<dbReference type="EMBL" id="FRBL01000001">
    <property type="protein sequence ID" value="SHK93644.1"/>
    <property type="molecule type" value="Genomic_DNA"/>
</dbReference>
<evidence type="ECO:0000313" key="2">
    <source>
        <dbReference type="EMBL" id="SHK93644.1"/>
    </source>
</evidence>
<dbReference type="InterPro" id="IPR024432">
    <property type="entry name" value="Put_RecE_PDDEXK-like_dom"/>
</dbReference>
<dbReference type="Pfam" id="PF12684">
    <property type="entry name" value="DUF3799"/>
    <property type="match status" value="1"/>
</dbReference>
<evidence type="ECO:0000259" key="1">
    <source>
        <dbReference type="Pfam" id="PF12684"/>
    </source>
</evidence>